<organism evidence="1 2">
    <name type="scientific">Arthrobacter mangrovi</name>
    <dbReference type="NCBI Taxonomy" id="2966350"/>
    <lineage>
        <taxon>Bacteria</taxon>
        <taxon>Bacillati</taxon>
        <taxon>Actinomycetota</taxon>
        <taxon>Actinomycetes</taxon>
        <taxon>Micrococcales</taxon>
        <taxon>Micrococcaceae</taxon>
        <taxon>Arthrobacter</taxon>
    </lineage>
</organism>
<comment type="caution">
    <text evidence="1">The sequence shown here is derived from an EMBL/GenBank/DDBJ whole genome shotgun (WGS) entry which is preliminary data.</text>
</comment>
<evidence type="ECO:0000313" key="2">
    <source>
        <dbReference type="Proteomes" id="UP001209654"/>
    </source>
</evidence>
<gene>
    <name evidence="1" type="ORF">AHIS1636_26510</name>
</gene>
<accession>A0ABQ5MW63</accession>
<reference evidence="1 2" key="1">
    <citation type="journal article" date="2023" name="Int. J. Syst. Evol. Microbiol.">
        <title>Arthrobacter mangrovi sp. nov., an actinobacterium isolated from the rhizosphere of a mangrove.</title>
        <authorList>
            <person name="Hamada M."/>
            <person name="Saitou S."/>
            <person name="Enomoto N."/>
            <person name="Nanri K."/>
            <person name="Hidaka K."/>
            <person name="Miura T."/>
            <person name="Tamura T."/>
        </authorList>
    </citation>
    <scope>NUCLEOTIDE SEQUENCE [LARGE SCALE GENOMIC DNA]</scope>
    <source>
        <strain evidence="1 2">NBRC 112813</strain>
    </source>
</reference>
<sequence length="68" mass="7413">MSFRVRFPPAAHMPLKAIPCGHVKNMSEGRRAVPQGPDGKRRDWGRAAKVIWIMESGTLDPAAAGTQT</sequence>
<proteinExistence type="predicted"/>
<evidence type="ECO:0000313" key="1">
    <source>
        <dbReference type="EMBL" id="GLB68209.1"/>
    </source>
</evidence>
<keyword evidence="2" id="KW-1185">Reference proteome</keyword>
<dbReference type="EMBL" id="BRVS01000013">
    <property type="protein sequence ID" value="GLB68209.1"/>
    <property type="molecule type" value="Genomic_DNA"/>
</dbReference>
<name>A0ABQ5MW63_9MICC</name>
<dbReference type="Proteomes" id="UP001209654">
    <property type="component" value="Unassembled WGS sequence"/>
</dbReference>
<protein>
    <submittedName>
        <fullName evidence="1">Uncharacterized protein</fullName>
    </submittedName>
</protein>